<evidence type="ECO:0000313" key="3">
    <source>
        <dbReference type="Ensembl" id="ENSAPEP00000013980.1"/>
    </source>
</evidence>
<sequence length="257" mass="28212">MMFVGGWTKDDPSCLVEQFCPEYNEWRTSARMVNKRGKVAVGTLDGLIYTVGGEDSIRCYSSVEGVCLVPMDQYLYAIGGHDGITAINTVEYDPKMNTWTKQAAMLTRRTKAVAAVLDGYLYVIGGSDGDMALNSPVERYNPVDGTWSICAHMLSPRENAGCTVYLGHIYVAGGKDELNLELCAAERFNPETMRWTPVKRMRSKRQMSLVVFNGALLAVGGSDGTTNLKTIEAYSHETNHFGSMKSKHPGGRVAVLC</sequence>
<dbReference type="OMA" id="NSWRHFG"/>
<evidence type="ECO:0000256" key="2">
    <source>
        <dbReference type="ARBA" id="ARBA00022737"/>
    </source>
</evidence>
<reference evidence="3" key="2">
    <citation type="submission" date="2025-08" db="UniProtKB">
        <authorList>
            <consortium name="Ensembl"/>
        </authorList>
    </citation>
    <scope>IDENTIFICATION</scope>
</reference>
<evidence type="ECO:0000256" key="1">
    <source>
        <dbReference type="ARBA" id="ARBA00022441"/>
    </source>
</evidence>
<dbReference type="SMART" id="SM00612">
    <property type="entry name" value="Kelch"/>
    <property type="match status" value="5"/>
</dbReference>
<name>A0A3P8SP91_AMPPE</name>
<dbReference type="Gene3D" id="2.120.10.80">
    <property type="entry name" value="Kelch-type beta propeller"/>
    <property type="match status" value="1"/>
</dbReference>
<dbReference type="Ensembl" id="ENSAPET00000014346.1">
    <property type="protein sequence ID" value="ENSAPEP00000013980.1"/>
    <property type="gene ID" value="ENSAPEG00000009950.1"/>
</dbReference>
<keyword evidence="2" id="KW-0677">Repeat</keyword>
<dbReference type="Pfam" id="PF24681">
    <property type="entry name" value="Kelch_KLHDC2_KLHL20_DRC7"/>
    <property type="match status" value="1"/>
</dbReference>
<reference evidence="3" key="3">
    <citation type="submission" date="2025-09" db="UniProtKB">
        <authorList>
            <consortium name="Ensembl"/>
        </authorList>
    </citation>
    <scope>IDENTIFICATION</scope>
</reference>
<dbReference type="SUPFAM" id="SSF117281">
    <property type="entry name" value="Kelch motif"/>
    <property type="match status" value="2"/>
</dbReference>
<accession>A0A3P8SP91</accession>
<dbReference type="PANTHER" id="PTHR46344:SF27">
    <property type="entry name" value="KELCH REPEAT SUPERFAMILY PROTEIN"/>
    <property type="match status" value="1"/>
</dbReference>
<dbReference type="AlphaFoldDB" id="A0A3P8SP91"/>
<reference evidence="3 4" key="1">
    <citation type="submission" date="2018-03" db="EMBL/GenBank/DDBJ databases">
        <title>Finding Nemo's genes: A chromosome-scale reference assembly of the genome of the orange clownfish Amphiprion percula.</title>
        <authorList>
            <person name="Lehmann R."/>
        </authorList>
    </citation>
    <scope>NUCLEOTIDE SEQUENCE</scope>
</reference>
<keyword evidence="4" id="KW-1185">Reference proteome</keyword>
<proteinExistence type="predicted"/>
<dbReference type="PANTHER" id="PTHR46344">
    <property type="entry name" value="OS02G0202900 PROTEIN"/>
    <property type="match status" value="1"/>
</dbReference>
<dbReference type="Proteomes" id="UP000265080">
    <property type="component" value="Chromosome 5"/>
</dbReference>
<dbReference type="GeneTree" id="ENSGT00940000155199"/>
<dbReference type="InterPro" id="IPR015915">
    <property type="entry name" value="Kelch-typ_b-propeller"/>
</dbReference>
<dbReference type="InterPro" id="IPR006652">
    <property type="entry name" value="Kelch_1"/>
</dbReference>
<dbReference type="STRING" id="161767.ENSAPEP00000013980"/>
<evidence type="ECO:0000313" key="4">
    <source>
        <dbReference type="Proteomes" id="UP000265080"/>
    </source>
</evidence>
<organism evidence="3 4">
    <name type="scientific">Amphiprion percula</name>
    <name type="common">Orange clownfish</name>
    <name type="synonym">Lutjanus percula</name>
    <dbReference type="NCBI Taxonomy" id="161767"/>
    <lineage>
        <taxon>Eukaryota</taxon>
        <taxon>Metazoa</taxon>
        <taxon>Chordata</taxon>
        <taxon>Craniata</taxon>
        <taxon>Vertebrata</taxon>
        <taxon>Euteleostomi</taxon>
        <taxon>Actinopterygii</taxon>
        <taxon>Neopterygii</taxon>
        <taxon>Teleostei</taxon>
        <taxon>Neoteleostei</taxon>
        <taxon>Acanthomorphata</taxon>
        <taxon>Ovalentaria</taxon>
        <taxon>Pomacentridae</taxon>
        <taxon>Amphiprion</taxon>
    </lineage>
</organism>
<protein>
    <submittedName>
        <fullName evidence="3">Si:ch73-29c22.1</fullName>
    </submittedName>
</protein>
<keyword evidence="1" id="KW-0880">Kelch repeat</keyword>